<proteinExistence type="predicted"/>
<name>A0A3B0Z910_9ZZZZ</name>
<gene>
    <name evidence="1" type="ORF">MNBD_GAMMA18-1213</name>
</gene>
<dbReference type="EMBL" id="UOFP01000064">
    <property type="protein sequence ID" value="VAW84673.1"/>
    <property type="molecule type" value="Genomic_DNA"/>
</dbReference>
<sequence length="77" mass="8270">MTLHCLTTRFTHLPMLLLALFALILQGCGDEVRILPQSDADPAGYYINKGTASVDDGAGGGQSALLIFKQWWMATGS</sequence>
<reference evidence="1" key="1">
    <citation type="submission" date="2018-06" db="EMBL/GenBank/DDBJ databases">
        <authorList>
            <person name="Zhirakovskaya E."/>
        </authorList>
    </citation>
    <scope>NUCLEOTIDE SEQUENCE</scope>
</reference>
<organism evidence="1">
    <name type="scientific">hydrothermal vent metagenome</name>
    <dbReference type="NCBI Taxonomy" id="652676"/>
    <lineage>
        <taxon>unclassified sequences</taxon>
        <taxon>metagenomes</taxon>
        <taxon>ecological metagenomes</taxon>
    </lineage>
</organism>
<evidence type="ECO:0000313" key="1">
    <source>
        <dbReference type="EMBL" id="VAW84673.1"/>
    </source>
</evidence>
<accession>A0A3B0Z910</accession>
<dbReference type="AlphaFoldDB" id="A0A3B0Z910"/>
<protein>
    <submittedName>
        <fullName evidence="1">Uncharacterized protein</fullName>
    </submittedName>
</protein>